<dbReference type="PANTHER" id="PTHR15948:SF0">
    <property type="entry name" value="GOLGI PH REGULATOR A-RELATED"/>
    <property type="match status" value="1"/>
</dbReference>
<feature type="transmembrane region" description="Helical" evidence="5">
    <location>
        <begin position="399"/>
        <end position="417"/>
    </location>
</feature>
<sequence>MSSPSVVSLTLETSALVAFRAGVFFAARRYLLQSLYHDLQGLSSETEPLTATLRDDVELDALPTPSTAGLTPKEYALASRRRPLHSTISRATFALCLSESLTLFILLMCQALDVLHPQTRLLNWQISLCILLLLIVILIPFSYSLVLSYRSASGLQGIQRPTLARLGLYAVPIGVFLFFLSFIPVPEGAVARGIIGTVLVRLIAAGTVILGALSGFGAVDNATRYLPWFSRQGKPPTQDDILVAQEGLARVRNDLAERRRSIERMQSEQPKADTSWLSRVTSSLSGSSEMSSALQELAGLEALEYQMARNLDALQAQHRAAAYAQTLRGQLMHWGGLLFALYCVYRIIVAIANLALPRRRTADTDGRTADVLAVTLAYALALAPGVHVQPERAASAARSLSLALAGAIIASSIRLVLRGAARALRVASRSLGASLMLLILAQLVGIYLLTTLVQLRTSFPPPPARPDAPPANLFATLPEYHVFGALFDSALLVTAGASAVVAWFSHRINSVGVIEA</sequence>
<evidence type="ECO:0000256" key="5">
    <source>
        <dbReference type="SAM" id="Phobius"/>
    </source>
</evidence>
<feature type="transmembrane region" description="Helical" evidence="5">
    <location>
        <begin position="429"/>
        <end position="449"/>
    </location>
</feature>
<dbReference type="GO" id="GO:0016020">
    <property type="term" value="C:membrane"/>
    <property type="evidence" value="ECO:0007669"/>
    <property type="project" value="UniProtKB-SubCell"/>
</dbReference>
<keyword evidence="3 5" id="KW-1133">Transmembrane helix</keyword>
<comment type="subcellular location">
    <subcellularLocation>
        <location evidence="1">Membrane</location>
        <topology evidence="1">Multi-pass membrane protein</topology>
    </subcellularLocation>
</comment>
<dbReference type="Pfam" id="PF12430">
    <property type="entry name" value="ABA_GPCR"/>
    <property type="match status" value="1"/>
</dbReference>
<feature type="transmembrane region" description="Helical" evidence="5">
    <location>
        <begin position="368"/>
        <end position="387"/>
    </location>
</feature>
<feature type="transmembrane region" description="Helical" evidence="5">
    <location>
        <begin position="480"/>
        <end position="504"/>
    </location>
</feature>
<evidence type="ECO:0000259" key="7">
    <source>
        <dbReference type="Pfam" id="PF12537"/>
    </source>
</evidence>
<feature type="transmembrane region" description="Helical" evidence="5">
    <location>
        <begin position="121"/>
        <end position="146"/>
    </location>
</feature>
<dbReference type="PANTHER" id="PTHR15948">
    <property type="entry name" value="G-PROTEIN COUPLED RECEPTOR 89-RELATED"/>
    <property type="match status" value="1"/>
</dbReference>
<protein>
    <submittedName>
        <fullName evidence="8">Abscisic acid G-protein coupled receptor-domain-containing protein</fullName>
    </submittedName>
</protein>
<keyword evidence="4 5" id="KW-0472">Membrane</keyword>
<dbReference type="EMBL" id="BPQB01000011">
    <property type="protein sequence ID" value="GJE89102.1"/>
    <property type="molecule type" value="Genomic_DNA"/>
</dbReference>
<keyword evidence="2 5" id="KW-0812">Transmembrane</keyword>
<dbReference type="OrthoDB" id="264392at2759"/>
<dbReference type="Pfam" id="PF12537">
    <property type="entry name" value="GPHR_N"/>
    <property type="match status" value="1"/>
</dbReference>
<feature type="transmembrane region" description="Helical" evidence="5">
    <location>
        <begin position="166"/>
        <end position="186"/>
    </location>
</feature>
<feature type="transmembrane region" description="Helical" evidence="5">
    <location>
        <begin position="198"/>
        <end position="219"/>
    </location>
</feature>
<name>A0A9P3G6T5_9APHY</name>
<dbReference type="Proteomes" id="UP000703269">
    <property type="component" value="Unassembled WGS sequence"/>
</dbReference>
<gene>
    <name evidence="8" type="ORF">PsYK624_051940</name>
</gene>
<evidence type="ECO:0000256" key="4">
    <source>
        <dbReference type="ARBA" id="ARBA00023136"/>
    </source>
</evidence>
<dbReference type="InterPro" id="IPR022535">
    <property type="entry name" value="Golgi_pH-regulator_cons_dom"/>
</dbReference>
<evidence type="ECO:0000256" key="2">
    <source>
        <dbReference type="ARBA" id="ARBA00022692"/>
    </source>
</evidence>
<dbReference type="AlphaFoldDB" id="A0A9P3G6T5"/>
<organism evidence="8 9">
    <name type="scientific">Phanerochaete sordida</name>
    <dbReference type="NCBI Taxonomy" id="48140"/>
    <lineage>
        <taxon>Eukaryota</taxon>
        <taxon>Fungi</taxon>
        <taxon>Dikarya</taxon>
        <taxon>Basidiomycota</taxon>
        <taxon>Agaricomycotina</taxon>
        <taxon>Agaricomycetes</taxon>
        <taxon>Polyporales</taxon>
        <taxon>Phanerochaetaceae</taxon>
        <taxon>Phanerochaete</taxon>
    </lineage>
</organism>
<evidence type="ECO:0000259" key="6">
    <source>
        <dbReference type="Pfam" id="PF12430"/>
    </source>
</evidence>
<feature type="domain" description="Abscisic acid G-protein coupled receptor-like" evidence="6">
    <location>
        <begin position="323"/>
        <end position="507"/>
    </location>
</feature>
<evidence type="ECO:0000256" key="1">
    <source>
        <dbReference type="ARBA" id="ARBA00004141"/>
    </source>
</evidence>
<accession>A0A9P3G6T5</accession>
<dbReference type="InterPro" id="IPR015672">
    <property type="entry name" value="GPHR/GTG"/>
</dbReference>
<keyword evidence="9" id="KW-1185">Reference proteome</keyword>
<proteinExistence type="predicted"/>
<keyword evidence="8" id="KW-0675">Receptor</keyword>
<feature type="transmembrane region" description="Helical" evidence="5">
    <location>
        <begin position="334"/>
        <end position="356"/>
    </location>
</feature>
<evidence type="ECO:0000256" key="3">
    <source>
        <dbReference type="ARBA" id="ARBA00022989"/>
    </source>
</evidence>
<evidence type="ECO:0000313" key="8">
    <source>
        <dbReference type="EMBL" id="GJE89102.1"/>
    </source>
</evidence>
<reference evidence="8 9" key="1">
    <citation type="submission" date="2021-08" db="EMBL/GenBank/DDBJ databases">
        <title>Draft Genome Sequence of Phanerochaete sordida strain YK-624.</title>
        <authorList>
            <person name="Mori T."/>
            <person name="Dohra H."/>
            <person name="Suzuki T."/>
            <person name="Kawagishi H."/>
            <person name="Hirai H."/>
        </authorList>
    </citation>
    <scope>NUCLEOTIDE SEQUENCE [LARGE SCALE GENOMIC DNA]</scope>
    <source>
        <strain evidence="8 9">YK-624</strain>
    </source>
</reference>
<evidence type="ECO:0000313" key="9">
    <source>
        <dbReference type="Proteomes" id="UP000703269"/>
    </source>
</evidence>
<dbReference type="InterPro" id="IPR025969">
    <property type="entry name" value="ABA_GPCR_dom"/>
</dbReference>
<comment type="caution">
    <text evidence="8">The sequence shown here is derived from an EMBL/GenBank/DDBJ whole genome shotgun (WGS) entry which is preliminary data.</text>
</comment>
<feature type="domain" description="Golgi pH regulator conserved" evidence="7">
    <location>
        <begin position="193"/>
        <end position="261"/>
    </location>
</feature>